<dbReference type="InterPro" id="IPR016040">
    <property type="entry name" value="NAD(P)-bd_dom"/>
</dbReference>
<dbReference type="AlphaFoldDB" id="M2RSN3"/>
<dbReference type="Proteomes" id="UP000016930">
    <property type="component" value="Unassembled WGS sequence"/>
</dbReference>
<dbReference type="HOGENOM" id="CLU_025711_4_3_1"/>
<name>M2RSN3_CERS8</name>
<gene>
    <name evidence="3" type="ORF">CERSUDRAFT_120527</name>
</gene>
<dbReference type="SUPFAM" id="SSF51735">
    <property type="entry name" value="NAD(P)-binding Rossmann-fold domains"/>
    <property type="match status" value="1"/>
</dbReference>
<dbReference type="STRING" id="914234.M2RSN3"/>
<dbReference type="PANTHER" id="PTHR43355:SF2">
    <property type="entry name" value="FLAVIN REDUCTASE (NADPH)"/>
    <property type="match status" value="1"/>
</dbReference>
<dbReference type="GO" id="GO:0016646">
    <property type="term" value="F:oxidoreductase activity, acting on the CH-NH group of donors, NAD or NADP as acceptor"/>
    <property type="evidence" value="ECO:0007669"/>
    <property type="project" value="TreeGrafter"/>
</dbReference>
<dbReference type="Gene3D" id="3.40.50.720">
    <property type="entry name" value="NAD(P)-binding Rossmann-like Domain"/>
    <property type="match status" value="1"/>
</dbReference>
<evidence type="ECO:0000313" key="3">
    <source>
        <dbReference type="EMBL" id="EMD41442.1"/>
    </source>
</evidence>
<reference evidence="3 4" key="1">
    <citation type="journal article" date="2012" name="Proc. Natl. Acad. Sci. U.S.A.">
        <title>Comparative genomics of Ceriporiopsis subvermispora and Phanerochaete chrysosporium provide insight into selective ligninolysis.</title>
        <authorList>
            <person name="Fernandez-Fueyo E."/>
            <person name="Ruiz-Duenas F.J."/>
            <person name="Ferreira P."/>
            <person name="Floudas D."/>
            <person name="Hibbett D.S."/>
            <person name="Canessa P."/>
            <person name="Larrondo L.F."/>
            <person name="James T.Y."/>
            <person name="Seelenfreund D."/>
            <person name="Lobos S."/>
            <person name="Polanco R."/>
            <person name="Tello M."/>
            <person name="Honda Y."/>
            <person name="Watanabe T."/>
            <person name="Watanabe T."/>
            <person name="Ryu J.S."/>
            <person name="Kubicek C.P."/>
            <person name="Schmoll M."/>
            <person name="Gaskell J."/>
            <person name="Hammel K.E."/>
            <person name="St John F.J."/>
            <person name="Vanden Wymelenberg A."/>
            <person name="Sabat G."/>
            <person name="Splinter BonDurant S."/>
            <person name="Syed K."/>
            <person name="Yadav J.S."/>
            <person name="Doddapaneni H."/>
            <person name="Subramanian V."/>
            <person name="Lavin J.L."/>
            <person name="Oguiza J.A."/>
            <person name="Perez G."/>
            <person name="Pisabarro A.G."/>
            <person name="Ramirez L."/>
            <person name="Santoyo F."/>
            <person name="Master E."/>
            <person name="Coutinho P.M."/>
            <person name="Henrissat B."/>
            <person name="Lombard V."/>
            <person name="Magnuson J.K."/>
            <person name="Kuees U."/>
            <person name="Hori C."/>
            <person name="Igarashi K."/>
            <person name="Samejima M."/>
            <person name="Held B.W."/>
            <person name="Barry K.W."/>
            <person name="LaButti K.M."/>
            <person name="Lapidus A."/>
            <person name="Lindquist E.A."/>
            <person name="Lucas S.M."/>
            <person name="Riley R."/>
            <person name="Salamov A.A."/>
            <person name="Hoffmeister D."/>
            <person name="Schwenk D."/>
            <person name="Hadar Y."/>
            <person name="Yarden O."/>
            <person name="de Vries R.P."/>
            <person name="Wiebenga A."/>
            <person name="Stenlid J."/>
            <person name="Eastwood D."/>
            <person name="Grigoriev I.V."/>
            <person name="Berka R.M."/>
            <person name="Blanchette R.A."/>
            <person name="Kersten P."/>
            <person name="Martinez A.T."/>
            <person name="Vicuna R."/>
            <person name="Cullen D."/>
        </authorList>
    </citation>
    <scope>NUCLEOTIDE SEQUENCE [LARGE SCALE GENOMIC DNA]</scope>
    <source>
        <strain evidence="3 4">B</strain>
    </source>
</reference>
<dbReference type="InterPro" id="IPR051606">
    <property type="entry name" value="Polyketide_Oxido-like"/>
</dbReference>
<dbReference type="InterPro" id="IPR036291">
    <property type="entry name" value="NAD(P)-bd_dom_sf"/>
</dbReference>
<protein>
    <recommendedName>
        <fullName evidence="2">NAD(P)-binding domain-containing protein</fullName>
    </recommendedName>
</protein>
<evidence type="ECO:0000256" key="1">
    <source>
        <dbReference type="ARBA" id="ARBA00038376"/>
    </source>
</evidence>
<evidence type="ECO:0000313" key="4">
    <source>
        <dbReference type="Proteomes" id="UP000016930"/>
    </source>
</evidence>
<comment type="similarity">
    <text evidence="1">Belongs to the avfA family.</text>
</comment>
<dbReference type="PANTHER" id="PTHR43355">
    <property type="entry name" value="FLAVIN REDUCTASE (NADPH)"/>
    <property type="match status" value="1"/>
</dbReference>
<dbReference type="Pfam" id="PF13460">
    <property type="entry name" value="NAD_binding_10"/>
    <property type="match status" value="1"/>
</dbReference>
<dbReference type="OrthoDB" id="10254221at2759"/>
<dbReference type="EMBL" id="KB445791">
    <property type="protein sequence ID" value="EMD41442.1"/>
    <property type="molecule type" value="Genomic_DNA"/>
</dbReference>
<feature type="domain" description="NAD(P)-binding" evidence="2">
    <location>
        <begin position="7"/>
        <end position="204"/>
    </location>
</feature>
<evidence type="ECO:0000259" key="2">
    <source>
        <dbReference type="Pfam" id="PF13460"/>
    </source>
</evidence>
<keyword evidence="4" id="KW-1185">Reference proteome</keyword>
<organism evidence="3 4">
    <name type="scientific">Ceriporiopsis subvermispora (strain B)</name>
    <name type="common">White-rot fungus</name>
    <name type="synonym">Gelatoporia subvermispora</name>
    <dbReference type="NCBI Taxonomy" id="914234"/>
    <lineage>
        <taxon>Eukaryota</taxon>
        <taxon>Fungi</taxon>
        <taxon>Dikarya</taxon>
        <taxon>Basidiomycota</taxon>
        <taxon>Agaricomycotina</taxon>
        <taxon>Agaricomycetes</taxon>
        <taxon>Polyporales</taxon>
        <taxon>Gelatoporiaceae</taxon>
        <taxon>Gelatoporia</taxon>
    </lineage>
</organism>
<accession>M2RSN3</accession>
<proteinExistence type="inferred from homology"/>
<sequence>MHVLVLGGTGPSGIKLIEEALFASHTIVIYARSPQKIPSTITSNSSVTVVEGELTDADALDQAMHGVHAVLSALGPAVKNGPLHPSGTPLAHAYELVIDVMKKNDVNRLILLGTASIHDENDKFSLQFAALVSGVAIFAHNAYKDVVAIGKTVRGSDLVWTIARVPLLTSKEQKDFVAGYIGDSKIKTTLSRAAFARFVVEELQANEWCRKAPLISSL</sequence>